<comment type="caution">
    <text evidence="1">The sequence shown here is derived from an EMBL/GenBank/DDBJ whole genome shotgun (WGS) entry which is preliminary data.</text>
</comment>
<evidence type="ECO:0000313" key="2">
    <source>
        <dbReference type="Proteomes" id="UP001518925"/>
    </source>
</evidence>
<dbReference type="Proteomes" id="UP001518925">
    <property type="component" value="Unassembled WGS sequence"/>
</dbReference>
<sequence>MHLPVIYNSLEEAGDNILQLISRMVHVNTFCITSIDETSSYFISVLNQKEILAEAGIKISVYDAY</sequence>
<protein>
    <recommendedName>
        <fullName evidence="3">Aspartate kinase</fullName>
    </recommendedName>
</protein>
<evidence type="ECO:0000313" key="1">
    <source>
        <dbReference type="EMBL" id="MBM6616263.1"/>
    </source>
</evidence>
<proteinExistence type="predicted"/>
<reference evidence="1 2" key="1">
    <citation type="submission" date="2021-02" db="EMBL/GenBank/DDBJ databases">
        <title>Bacillus sp. RD4P76, an endophyte from a halophyte.</title>
        <authorList>
            <person name="Sun J.-Q."/>
        </authorList>
    </citation>
    <scope>NUCLEOTIDE SEQUENCE [LARGE SCALE GENOMIC DNA]</scope>
    <source>
        <strain evidence="1 2">RD4P76</strain>
    </source>
</reference>
<evidence type="ECO:0008006" key="3">
    <source>
        <dbReference type="Google" id="ProtNLM"/>
    </source>
</evidence>
<gene>
    <name evidence="1" type="ORF">JR050_01010</name>
</gene>
<dbReference type="RefSeq" id="WP_204201654.1">
    <property type="nucleotide sequence ID" value="NZ_JAFELM010000007.1"/>
</dbReference>
<accession>A0ABS2DCU1</accession>
<dbReference type="EMBL" id="JAFELM010000007">
    <property type="protein sequence ID" value="MBM6616263.1"/>
    <property type="molecule type" value="Genomic_DNA"/>
</dbReference>
<keyword evidence="2" id="KW-1185">Reference proteome</keyword>
<organism evidence="1 2">
    <name type="scientific">Bacillus suaedaesalsae</name>
    <dbReference type="NCBI Taxonomy" id="2810349"/>
    <lineage>
        <taxon>Bacteria</taxon>
        <taxon>Bacillati</taxon>
        <taxon>Bacillota</taxon>
        <taxon>Bacilli</taxon>
        <taxon>Bacillales</taxon>
        <taxon>Bacillaceae</taxon>
        <taxon>Bacillus</taxon>
    </lineage>
</organism>
<name>A0ABS2DCU1_9BACI</name>